<evidence type="ECO:0000256" key="3">
    <source>
        <dbReference type="ARBA" id="ARBA00022763"/>
    </source>
</evidence>
<dbReference type="GO" id="GO:0005524">
    <property type="term" value="F:ATP binding"/>
    <property type="evidence" value="ECO:0007669"/>
    <property type="project" value="UniProtKB-UniRule"/>
</dbReference>
<feature type="region of interest" description="Disordered" evidence="8">
    <location>
        <begin position="1"/>
        <end position="177"/>
    </location>
</feature>
<dbReference type="Proteomes" id="UP000232722">
    <property type="component" value="Unassembled WGS sequence"/>
</dbReference>
<dbReference type="Gene3D" id="3.40.50.300">
    <property type="entry name" value="P-loop containing nucleotide triphosphate hydrolases"/>
    <property type="match status" value="1"/>
</dbReference>
<dbReference type="InterPro" id="IPR027417">
    <property type="entry name" value="P-loop_NTPase"/>
</dbReference>
<dbReference type="Gene3D" id="1.10.1420.10">
    <property type="match status" value="2"/>
</dbReference>
<dbReference type="InterPro" id="IPR016151">
    <property type="entry name" value="DNA_mismatch_repair_MutS_N"/>
</dbReference>
<dbReference type="PANTHER" id="PTHR11361:SF148">
    <property type="entry name" value="DNA MISMATCH REPAIR PROTEIN MSH6"/>
    <property type="match status" value="1"/>
</dbReference>
<dbReference type="VEuPathDB" id="FungiDB:FUN_023955"/>
<dbReference type="NCBIfam" id="NF003810">
    <property type="entry name" value="PRK05399.1"/>
    <property type="match status" value="1"/>
</dbReference>
<feature type="compositionally biased region" description="Acidic residues" evidence="8">
    <location>
        <begin position="148"/>
        <end position="164"/>
    </location>
</feature>
<feature type="compositionally biased region" description="Polar residues" evidence="8">
    <location>
        <begin position="69"/>
        <end position="80"/>
    </location>
</feature>
<dbReference type="Pfam" id="PF05190">
    <property type="entry name" value="MutS_IV"/>
    <property type="match status" value="1"/>
</dbReference>
<dbReference type="GO" id="GO:0140664">
    <property type="term" value="F:ATP-dependent DNA damage sensor activity"/>
    <property type="evidence" value="ECO:0007669"/>
    <property type="project" value="InterPro"/>
</dbReference>
<dbReference type="VEuPathDB" id="FungiDB:RhiirFUN_004776"/>
<dbReference type="InterPro" id="IPR017261">
    <property type="entry name" value="DNA_mismatch_repair_MutS/MSH"/>
</dbReference>
<dbReference type="GO" id="GO:0032301">
    <property type="term" value="C:MutSalpha complex"/>
    <property type="evidence" value="ECO:0007669"/>
    <property type="project" value="TreeGrafter"/>
</dbReference>
<dbReference type="Proteomes" id="UP000684084">
    <property type="component" value="Unassembled WGS sequence"/>
</dbReference>
<evidence type="ECO:0000256" key="6">
    <source>
        <dbReference type="PIRNR" id="PIRNR037677"/>
    </source>
</evidence>
<feature type="compositionally biased region" description="Basic and acidic residues" evidence="8">
    <location>
        <begin position="209"/>
        <end position="218"/>
    </location>
</feature>
<dbReference type="GO" id="GO:0030983">
    <property type="term" value="F:mismatched DNA binding"/>
    <property type="evidence" value="ECO:0007669"/>
    <property type="project" value="UniProtKB-UniRule"/>
</dbReference>
<dbReference type="Pfam" id="PF05188">
    <property type="entry name" value="MutS_II"/>
    <property type="match status" value="1"/>
</dbReference>
<feature type="compositionally biased region" description="Basic and acidic residues" evidence="8">
    <location>
        <begin position="34"/>
        <end position="53"/>
    </location>
</feature>
<name>A0A2I1DSN4_9GLOM</name>
<dbReference type="SMART" id="SM00534">
    <property type="entry name" value="MUTSac"/>
    <property type="match status" value="1"/>
</dbReference>
<dbReference type="InterPro" id="IPR000432">
    <property type="entry name" value="DNA_mismatch_repair_MutS_C"/>
</dbReference>
<dbReference type="FunFam" id="3.40.1170.10:FF:000002">
    <property type="entry name" value="DNA mismatch repair protein"/>
    <property type="match status" value="1"/>
</dbReference>
<dbReference type="GO" id="GO:0006298">
    <property type="term" value="P:mismatch repair"/>
    <property type="evidence" value="ECO:0007669"/>
    <property type="project" value="InterPro"/>
</dbReference>
<comment type="caution">
    <text evidence="11">The sequence shown here is derived from an EMBL/GenBank/DDBJ whole genome shotgun (WGS) entry which is preliminary data.</text>
</comment>
<dbReference type="InterPro" id="IPR007860">
    <property type="entry name" value="DNA_mmatch_repair_MutS_con_dom"/>
</dbReference>
<dbReference type="SUPFAM" id="SSF52540">
    <property type="entry name" value="P-loop containing nucleoside triphosphate hydrolases"/>
    <property type="match status" value="1"/>
</dbReference>
<keyword evidence="5 6" id="KW-0238">DNA-binding</keyword>
<protein>
    <recommendedName>
        <fullName evidence="6">DNA mismatch repair protein</fullName>
    </recommendedName>
</protein>
<comment type="function">
    <text evidence="6 7">Component of the post-replicative DNA mismatch repair system (MMR).</text>
</comment>
<keyword evidence="2 6" id="KW-0547">Nucleotide-binding</keyword>
<dbReference type="EMBL" id="LLXJ01000168">
    <property type="protein sequence ID" value="PKC13847.1"/>
    <property type="molecule type" value="Genomic_DNA"/>
</dbReference>
<reference evidence="11 12" key="2">
    <citation type="submission" date="2017-09" db="EMBL/GenBank/DDBJ databases">
        <title>Extensive intraspecific genome diversity in a model arbuscular mycorrhizal fungus.</title>
        <authorList>
            <person name="Chen E.C."/>
            <person name="Morin E."/>
            <person name="Beaudet D."/>
            <person name="Noel J."/>
            <person name="Ndikumana S."/>
            <person name="Charron P."/>
            <person name="St-Onge C."/>
            <person name="Giorgi J."/>
            <person name="Grigoriev I.V."/>
            <person name="Roux C."/>
            <person name="Martin F.M."/>
            <person name="Corradi N."/>
        </authorList>
    </citation>
    <scope>NUCLEOTIDE SEQUENCE [LARGE SCALE GENOMIC DNA]</scope>
    <source>
        <strain evidence="11 12">A5</strain>
    </source>
</reference>
<dbReference type="InterPro" id="IPR045076">
    <property type="entry name" value="MutS"/>
</dbReference>
<dbReference type="InterPro" id="IPR007695">
    <property type="entry name" value="DNA_mismatch_repair_MutS-lik_N"/>
</dbReference>
<evidence type="ECO:0000256" key="2">
    <source>
        <dbReference type="ARBA" id="ARBA00022741"/>
    </source>
</evidence>
<feature type="compositionally biased region" description="Polar residues" evidence="8">
    <location>
        <begin position="1"/>
        <end position="31"/>
    </location>
</feature>
<dbReference type="PANTHER" id="PTHR11361">
    <property type="entry name" value="DNA MISMATCH REPAIR PROTEIN MUTS FAMILY MEMBER"/>
    <property type="match status" value="1"/>
</dbReference>
<evidence type="ECO:0000313" key="12">
    <source>
        <dbReference type="Proteomes" id="UP000232722"/>
    </source>
</evidence>
<feature type="region of interest" description="Disordered" evidence="8">
    <location>
        <begin position="189"/>
        <end position="218"/>
    </location>
</feature>
<feature type="compositionally biased region" description="Basic and acidic residues" evidence="8">
    <location>
        <begin position="117"/>
        <end position="127"/>
    </location>
</feature>
<reference evidence="11 12" key="1">
    <citation type="submission" date="2016-04" db="EMBL/GenBank/DDBJ databases">
        <title>Genome analyses suggest a sexual origin of heterokaryosis in a supposedly ancient asexual fungus.</title>
        <authorList>
            <person name="Ropars J."/>
            <person name="Sedzielewska K."/>
            <person name="Noel J."/>
            <person name="Charron P."/>
            <person name="Farinelli L."/>
            <person name="Marton T."/>
            <person name="Kruger M."/>
            <person name="Pelin A."/>
            <person name="Brachmann A."/>
            <person name="Corradi N."/>
        </authorList>
    </citation>
    <scope>NUCLEOTIDE SEQUENCE [LARGE SCALE GENOMIC DNA]</scope>
    <source>
        <strain evidence="11 12">A5</strain>
    </source>
</reference>
<evidence type="ECO:0000313" key="11">
    <source>
        <dbReference type="EMBL" id="PKC13847.1"/>
    </source>
</evidence>
<evidence type="ECO:0000256" key="4">
    <source>
        <dbReference type="ARBA" id="ARBA00022840"/>
    </source>
</evidence>
<feature type="compositionally biased region" description="Low complexity" evidence="8">
    <location>
        <begin position="189"/>
        <end position="204"/>
    </location>
</feature>
<dbReference type="VEuPathDB" id="FungiDB:RhiirA1_418096"/>
<comment type="similarity">
    <text evidence="1 6 7">Belongs to the DNA mismatch repair MutS family.</text>
</comment>
<proteinExistence type="inferred from homology"/>
<keyword evidence="3 6" id="KW-0227">DNA damage</keyword>
<dbReference type="Gene3D" id="3.30.420.110">
    <property type="entry name" value="MutS, connector domain"/>
    <property type="match status" value="1"/>
</dbReference>
<evidence type="ECO:0000259" key="9">
    <source>
        <dbReference type="PROSITE" id="PS00486"/>
    </source>
</evidence>
<evidence type="ECO:0000256" key="8">
    <source>
        <dbReference type="SAM" id="MobiDB-lite"/>
    </source>
</evidence>
<dbReference type="Gene3D" id="3.40.1170.10">
    <property type="entry name" value="DNA repair protein MutS, domain I"/>
    <property type="match status" value="1"/>
</dbReference>
<evidence type="ECO:0000256" key="5">
    <source>
        <dbReference type="ARBA" id="ARBA00023125"/>
    </source>
</evidence>
<dbReference type="Pfam" id="PF00488">
    <property type="entry name" value="MutS_V"/>
    <property type="match status" value="1"/>
</dbReference>
<dbReference type="CDD" id="cd03286">
    <property type="entry name" value="ABC_MSH6_euk"/>
    <property type="match status" value="1"/>
</dbReference>
<dbReference type="SUPFAM" id="SSF48334">
    <property type="entry name" value="DNA repair protein MutS, domain III"/>
    <property type="match status" value="1"/>
</dbReference>
<dbReference type="PIRSF" id="PIRSF037677">
    <property type="entry name" value="DNA_mis_repair_Msh6"/>
    <property type="match status" value="1"/>
</dbReference>
<dbReference type="InterPro" id="IPR007696">
    <property type="entry name" value="DNA_mismatch_repair_MutS_core"/>
</dbReference>
<dbReference type="SUPFAM" id="SSF55271">
    <property type="entry name" value="DNA repair protein MutS, domain I"/>
    <property type="match status" value="1"/>
</dbReference>
<dbReference type="EMBL" id="CAGKOT010000004">
    <property type="protein sequence ID" value="CAB5334075.1"/>
    <property type="molecule type" value="Genomic_DNA"/>
</dbReference>
<feature type="domain" description="DNA mismatch repair proteins mutS family" evidence="9">
    <location>
        <begin position="1001"/>
        <end position="1017"/>
    </location>
</feature>
<dbReference type="OrthoDB" id="10252754at2759"/>
<dbReference type="Pfam" id="PF05192">
    <property type="entry name" value="MutS_III"/>
    <property type="match status" value="1"/>
</dbReference>
<dbReference type="PROSITE" id="PS00486">
    <property type="entry name" value="DNA_MISMATCH_REPAIR_2"/>
    <property type="match status" value="1"/>
</dbReference>
<evidence type="ECO:0000313" key="10">
    <source>
        <dbReference type="EMBL" id="CAB5334075.1"/>
    </source>
</evidence>
<dbReference type="Pfam" id="PF01624">
    <property type="entry name" value="MutS_I"/>
    <property type="match status" value="1"/>
</dbReference>
<sequence>MPISNKVQSKLNSVQNKRKTSTPVATQSSLLSFLKKEVPVEANNERKASEKLELPLTPVTPKSRREKNMQNIDNEQVNNVETTSIAEITEESTSGERVLRRRVKRKIYVSSDDDDSNDKHDSTDPPSKKPHTNIDDDYVDNCEQKESDDFDMNDEAASEDDSEDNSMAKSYQKNRNKNSNIVQFKLKGFSSSSSSRRGSSFSSSAHMTNTEKKKQRAVDFKAKNEERYSWLQNVCDVDGNLEGSPNYDPRTLYVPKSAKFTPFEKQYWEIKSNHWDTVVFFKKGKFYELYERDADIGHTEFDLKLTDRVNMRMVGVPESSFEYWAAKFIAKGHKVARVDQMETALGKEMREKASKNKEEKVIRRQLTSILTAGTIVDGGLLTDEMSTYCMSIKEHCPNEIDPPSYGVCFVDTATGEFNLASFVDDIDRTQFETLIMQVKPKEIVYEKGMLSKRSQRILKTCINCPIWTGLIPEREFWDANATWDEIRFSRYFSNKPKNSSDQDDVINEDNDNEYKPETWPEAIKISRNKPLMLSALGGLIWYLRSLKLDEELVSLRNFRIYDPICHSTSLILDGQTLANLEIFENNLNGSDQGTVFKLLNHCITPFGKRTFKQWLCHPLRNVDDINERLDAIEELNKHPGFRELYDETFLHFPDLERLISRIHAGTCRVKDFLLVLTSFEKLMDTVDKFKEYAKQFYSGKLLKLIGSVPDLSPMLLYFKEAFDHDQAEKEGKLLPYPGIEQDYDEINQKLCTVEKQLDDYLKETKKLLKSDKIVYKDIGKEIYQLEVPNGIKVPNDWKKLSCTRKVNRYWNSTLQKFIRDLQESLETKSNILKSLQGRFYEKFDAHYQKTLSAVKIISEIDCLLSLAASSKALGEPSCRPQFAQDGPSVLEFEELRHPCVTPSIATDFIPNDTYLGGDNQNIILLTGPNMGGKSTFLRQNCVAIIMAQLGCCVPAKKCRLTPFDRIYTRIGANDNILAGQSTFMVELNETSKILHEATPRSMVILDELGRGTSTFDGYAIAYSVLHYLATHIGCLGLFSTHYGMLTQEFDKNPNVALKHMSCQVDQHKKEVTFLYKLVPGVCPKSYGMNVANMAGVPREIVDRAEVTAAKFEQTSRLHDTLTANGSNVAISTQCDFVFMLKSAFKKIDDDVGDRALDNQTEHEKEKRQTRVLKTIINRIKNDR</sequence>
<dbReference type="FunFam" id="1.10.1420.10:FF:000005">
    <property type="entry name" value="DNA mismatch repair protein"/>
    <property type="match status" value="1"/>
</dbReference>
<evidence type="ECO:0000256" key="7">
    <source>
        <dbReference type="RuleBase" id="RU003756"/>
    </source>
</evidence>
<reference evidence="10" key="3">
    <citation type="submission" date="2020-05" db="EMBL/GenBank/DDBJ databases">
        <authorList>
            <person name="Rincon C."/>
            <person name="Sanders R I."/>
            <person name="Robbins C."/>
            <person name="Chaturvedi A."/>
        </authorList>
    </citation>
    <scope>NUCLEOTIDE SEQUENCE</scope>
    <source>
        <strain evidence="10">CHB12</strain>
    </source>
</reference>
<accession>A0A2I1DSN4</accession>
<dbReference type="AlphaFoldDB" id="A0A2I1DSN4"/>
<keyword evidence="6 7" id="KW-0234">DNA repair</keyword>
<organism evidence="11 12">
    <name type="scientific">Rhizophagus irregularis</name>
    <dbReference type="NCBI Taxonomy" id="588596"/>
    <lineage>
        <taxon>Eukaryota</taxon>
        <taxon>Fungi</taxon>
        <taxon>Fungi incertae sedis</taxon>
        <taxon>Mucoromycota</taxon>
        <taxon>Glomeromycotina</taxon>
        <taxon>Glomeromycetes</taxon>
        <taxon>Glomerales</taxon>
        <taxon>Glomeraceae</taxon>
        <taxon>Rhizophagus</taxon>
    </lineage>
</organism>
<dbReference type="InterPro" id="IPR036678">
    <property type="entry name" value="MutS_con_dom_sf"/>
</dbReference>
<dbReference type="SMART" id="SM00533">
    <property type="entry name" value="MUTSd"/>
    <property type="match status" value="1"/>
</dbReference>
<dbReference type="InterPro" id="IPR036187">
    <property type="entry name" value="DNA_mismatch_repair_MutS_sf"/>
</dbReference>
<gene>
    <name evidence="10" type="ORF">CHRIB12_LOCUS3157</name>
    <name evidence="11" type="ORF">RhiirA5_351126</name>
</gene>
<evidence type="ECO:0000256" key="1">
    <source>
        <dbReference type="ARBA" id="ARBA00006271"/>
    </source>
</evidence>
<dbReference type="InterPro" id="IPR007861">
    <property type="entry name" value="DNA_mismatch_repair_MutS_clamp"/>
</dbReference>
<keyword evidence="4 6" id="KW-0067">ATP-binding</keyword>
<dbReference type="SUPFAM" id="SSF53150">
    <property type="entry name" value="DNA repair protein MutS, domain II"/>
    <property type="match status" value="1"/>
</dbReference>